<protein>
    <submittedName>
        <fullName evidence="1">CRISPR-associated ring nuclease Crn1</fullName>
    </submittedName>
</protein>
<proteinExistence type="predicted"/>
<dbReference type="RefSeq" id="WP_369609705.1">
    <property type="nucleotide sequence ID" value="NZ_AP031322.1"/>
</dbReference>
<sequence length="183" mass="20602">MVKLIATLGTSPGGVFETYTNLINGNYESDNPSKVEIDTIYLIRTLDKDVEFAFKLVKALFICQKIPSEVVEIKINISDITNKQEYEQFKSQIFQKIGKGDFVDFTGGRKAMSVAAAIQALKRDAYLVTTIIPQSEYNRIQNKLKELKNKENEINDILANKNLSLCPELNELIVHGARTILLS</sequence>
<gene>
    <name evidence="1" type="primary">crn1_1</name>
    <name evidence="1" type="ORF">SJAV_21130</name>
</gene>
<dbReference type="AlphaFoldDB" id="A0AAT9GTL1"/>
<reference evidence="1" key="1">
    <citation type="submission" date="2024-03" db="EMBL/GenBank/DDBJ databases">
        <title>Complete genome sequence of Sulfurisphaera javensis strain KD-1.</title>
        <authorList>
            <person name="Sakai H."/>
            <person name="Nur N."/>
            <person name="Suwanto A."/>
            <person name="Kurosawa N."/>
        </authorList>
    </citation>
    <scope>NUCLEOTIDE SEQUENCE</scope>
    <source>
        <strain evidence="1">KD-1</strain>
    </source>
</reference>
<dbReference type="EMBL" id="AP031322">
    <property type="protein sequence ID" value="BFH74169.1"/>
    <property type="molecule type" value="Genomic_DNA"/>
</dbReference>
<name>A0AAT9GTL1_9CREN</name>
<dbReference type="NCBIfam" id="NF040581">
    <property type="entry name" value="cas_Crn1"/>
    <property type="match status" value="1"/>
</dbReference>
<dbReference type="GeneID" id="92355065"/>
<accession>A0AAT9GTL1</accession>
<organism evidence="1">
    <name type="scientific">Sulfurisphaera javensis</name>
    <dbReference type="NCBI Taxonomy" id="2049879"/>
    <lineage>
        <taxon>Archaea</taxon>
        <taxon>Thermoproteota</taxon>
        <taxon>Thermoprotei</taxon>
        <taxon>Sulfolobales</taxon>
        <taxon>Sulfolobaceae</taxon>
        <taxon>Sulfurisphaera</taxon>
    </lineage>
</organism>
<dbReference type="KEGG" id="sjv:SJAV_21130"/>
<evidence type="ECO:0000313" key="1">
    <source>
        <dbReference type="EMBL" id="BFH74169.1"/>
    </source>
</evidence>